<dbReference type="PANTHER" id="PTHR34222">
    <property type="entry name" value="GAG_PRE-INTEGRS DOMAIN-CONTAINING PROTEIN"/>
    <property type="match status" value="1"/>
</dbReference>
<organism evidence="2 3">
    <name type="scientific">Lactuca virosa</name>
    <dbReference type="NCBI Taxonomy" id="75947"/>
    <lineage>
        <taxon>Eukaryota</taxon>
        <taxon>Viridiplantae</taxon>
        <taxon>Streptophyta</taxon>
        <taxon>Embryophyta</taxon>
        <taxon>Tracheophyta</taxon>
        <taxon>Spermatophyta</taxon>
        <taxon>Magnoliopsida</taxon>
        <taxon>eudicotyledons</taxon>
        <taxon>Gunneridae</taxon>
        <taxon>Pentapetalae</taxon>
        <taxon>asterids</taxon>
        <taxon>campanulids</taxon>
        <taxon>Asterales</taxon>
        <taxon>Asteraceae</taxon>
        <taxon>Cichorioideae</taxon>
        <taxon>Cichorieae</taxon>
        <taxon>Lactucinae</taxon>
        <taxon>Lactuca</taxon>
    </lineage>
</organism>
<feature type="region of interest" description="Disordered" evidence="1">
    <location>
        <begin position="1"/>
        <end position="33"/>
    </location>
</feature>
<keyword evidence="3" id="KW-1185">Reference proteome</keyword>
<comment type="caution">
    <text evidence="2">The sequence shown here is derived from an EMBL/GenBank/DDBJ whole genome shotgun (WGS) entry which is preliminary data.</text>
</comment>
<reference evidence="2 3" key="1">
    <citation type="submission" date="2022-01" db="EMBL/GenBank/DDBJ databases">
        <authorList>
            <person name="Xiong W."/>
            <person name="Schranz E."/>
        </authorList>
    </citation>
    <scope>NUCLEOTIDE SEQUENCE [LARGE SCALE GENOMIC DNA]</scope>
</reference>
<dbReference type="EMBL" id="CAKMRJ010005412">
    <property type="protein sequence ID" value="CAH1442092.1"/>
    <property type="molecule type" value="Genomic_DNA"/>
</dbReference>
<evidence type="ECO:0000256" key="1">
    <source>
        <dbReference type="SAM" id="MobiDB-lite"/>
    </source>
</evidence>
<dbReference type="AlphaFoldDB" id="A0AAU9NWB7"/>
<protein>
    <submittedName>
        <fullName evidence="2">Uncharacterized protein</fullName>
    </submittedName>
</protein>
<dbReference type="Proteomes" id="UP001157418">
    <property type="component" value="Unassembled WGS sequence"/>
</dbReference>
<feature type="compositionally biased region" description="Low complexity" evidence="1">
    <location>
        <begin position="17"/>
        <end position="33"/>
    </location>
</feature>
<evidence type="ECO:0000313" key="3">
    <source>
        <dbReference type="Proteomes" id="UP001157418"/>
    </source>
</evidence>
<feature type="compositionally biased region" description="Polar residues" evidence="1">
    <location>
        <begin position="1"/>
        <end position="12"/>
    </location>
</feature>
<sequence length="239" mass="27074">MGLNSDYNTTRASMHVKSNNGGNNFNNGNNSKGNFENKRNLNCTFCKKSDHTATKCYRLIGFPKDFKFTKNKNVAAHVSGFQPIGENESKETAHITSQQLQRNHTFCKKSGHTATKCYRLIGFPKDFKFTKNKNVAAHVSGFQPIGENESKETVHITSQQLQRNHSMQELTNEQYHQLCSLLSKLNDNNSEGNRFEDQNIKVNQSSAHMAGPFSEEATRSWAIWSTWMNAQVRDAFVDA</sequence>
<proteinExistence type="predicted"/>
<evidence type="ECO:0000313" key="2">
    <source>
        <dbReference type="EMBL" id="CAH1442092.1"/>
    </source>
</evidence>
<accession>A0AAU9NWB7</accession>
<gene>
    <name evidence="2" type="ORF">LVIROSA_LOCUS28104</name>
</gene>
<name>A0AAU9NWB7_9ASTR</name>
<dbReference type="PANTHER" id="PTHR34222:SF33">
    <property type="entry name" value="RETROTRANSPOSON GAG DOMAIN-CONTAINING PROTEIN"/>
    <property type="match status" value="1"/>
</dbReference>